<keyword evidence="1" id="KW-0472">Membrane</keyword>
<evidence type="ECO:0000313" key="4">
    <source>
        <dbReference type="Proteomes" id="UP001562354"/>
    </source>
</evidence>
<proteinExistence type="predicted"/>
<evidence type="ECO:0000256" key="1">
    <source>
        <dbReference type="SAM" id="Phobius"/>
    </source>
</evidence>
<dbReference type="GeneID" id="95975753"/>
<comment type="caution">
    <text evidence="3">The sequence shown here is derived from an EMBL/GenBank/DDBJ whole genome shotgun (WGS) entry which is preliminary data.</text>
</comment>
<keyword evidence="1" id="KW-1133">Transmembrane helix</keyword>
<name>A0ABR3PG76_9PEZI</name>
<gene>
    <name evidence="3" type="ORF">AAFC00_002051</name>
</gene>
<reference evidence="3 4" key="1">
    <citation type="submission" date="2024-07" db="EMBL/GenBank/DDBJ databases">
        <title>Draft sequence of the Neodothiora populina.</title>
        <authorList>
            <person name="Drown D.D."/>
            <person name="Schuette U.S."/>
            <person name="Buechlein A.B."/>
            <person name="Rusch D.R."/>
            <person name="Winton L.W."/>
            <person name="Adams G.A."/>
        </authorList>
    </citation>
    <scope>NUCLEOTIDE SEQUENCE [LARGE SCALE GENOMIC DNA]</scope>
    <source>
        <strain evidence="3 4">CPC 39397</strain>
    </source>
</reference>
<dbReference type="Pfam" id="PF10615">
    <property type="entry name" value="DUF2470"/>
    <property type="match status" value="1"/>
</dbReference>
<feature type="transmembrane region" description="Helical" evidence="1">
    <location>
        <begin position="139"/>
        <end position="162"/>
    </location>
</feature>
<dbReference type="PANTHER" id="PTHR37783:SF1">
    <property type="entry name" value="MEMBRANE PROTEIN, PUTATIVE (AFU_ORTHOLOGUE AFUA_1G04315)-RELATED"/>
    <property type="match status" value="1"/>
</dbReference>
<dbReference type="EMBL" id="JBFMKM010000007">
    <property type="protein sequence ID" value="KAL1305124.1"/>
    <property type="molecule type" value="Genomic_DNA"/>
</dbReference>
<dbReference type="RefSeq" id="XP_069201398.1">
    <property type="nucleotide sequence ID" value="XM_069341322.1"/>
</dbReference>
<dbReference type="Proteomes" id="UP001562354">
    <property type="component" value="Unassembled WGS sequence"/>
</dbReference>
<dbReference type="PANTHER" id="PTHR37783">
    <property type="entry name" value="MEMBRANE PROTEIN, PUTATIVE (AFU_ORTHOLOGUE AFUA_1G04315)-RELATED"/>
    <property type="match status" value="1"/>
</dbReference>
<feature type="domain" description="DUF2470" evidence="2">
    <location>
        <begin position="12"/>
        <end position="85"/>
    </location>
</feature>
<protein>
    <recommendedName>
        <fullName evidence="2">DUF2470 domain-containing protein</fullName>
    </recommendedName>
</protein>
<organism evidence="3 4">
    <name type="scientific">Neodothiora populina</name>
    <dbReference type="NCBI Taxonomy" id="2781224"/>
    <lineage>
        <taxon>Eukaryota</taxon>
        <taxon>Fungi</taxon>
        <taxon>Dikarya</taxon>
        <taxon>Ascomycota</taxon>
        <taxon>Pezizomycotina</taxon>
        <taxon>Dothideomycetes</taxon>
        <taxon>Dothideomycetidae</taxon>
        <taxon>Dothideales</taxon>
        <taxon>Dothioraceae</taxon>
        <taxon>Neodothiora</taxon>
    </lineage>
</organism>
<keyword evidence="4" id="KW-1185">Reference proteome</keyword>
<accession>A0ABR3PG76</accession>
<evidence type="ECO:0000259" key="2">
    <source>
        <dbReference type="Pfam" id="PF10615"/>
    </source>
</evidence>
<evidence type="ECO:0000313" key="3">
    <source>
        <dbReference type="EMBL" id="KAL1305124.1"/>
    </source>
</evidence>
<dbReference type="Gene3D" id="3.20.180.10">
    <property type="entry name" value="PNP-oxidase-like"/>
    <property type="match status" value="1"/>
</dbReference>
<dbReference type="InterPro" id="IPR037119">
    <property type="entry name" value="Haem_oxidase_HugZ-like_sf"/>
</dbReference>
<feature type="transmembrane region" description="Helical" evidence="1">
    <location>
        <begin position="110"/>
        <end position="127"/>
    </location>
</feature>
<sequence>MSGQAAKDAAAKERIITHMNNDHHDSVVRYLECYHRMPGYKAYTGKISDISLTELTFTCANETFKTPFEPPLTSYREARERVVQMDKDCLVALNRSNITVKKYIPPHGRYAILFAIVTITFAAFSMRSNFSPDGYVATYIHAGFARFCWAVQPLVMYGMLVIHSSEAYHMATGRLRKHSVNMRSKIWWQWLYSTFIEGVGSFDRFDKMIKRECEAQEKQKH</sequence>
<keyword evidence="1" id="KW-0812">Transmembrane</keyword>
<dbReference type="InterPro" id="IPR019595">
    <property type="entry name" value="DUF2470"/>
</dbReference>